<keyword evidence="2 3" id="KW-0732">Signal</keyword>
<evidence type="ECO:0000313" key="5">
    <source>
        <dbReference type="EMBL" id="PJJ70472.1"/>
    </source>
</evidence>
<evidence type="ECO:0000259" key="4">
    <source>
        <dbReference type="Pfam" id="PF13407"/>
    </source>
</evidence>
<accession>A0A2M9CF37</accession>
<comment type="subcellular location">
    <subcellularLocation>
        <location evidence="1">Cell envelope</location>
    </subcellularLocation>
</comment>
<dbReference type="OrthoDB" id="9773673at2"/>
<proteinExistence type="predicted"/>
<dbReference type="GO" id="GO:0030288">
    <property type="term" value="C:outer membrane-bounded periplasmic space"/>
    <property type="evidence" value="ECO:0007669"/>
    <property type="project" value="TreeGrafter"/>
</dbReference>
<dbReference type="Pfam" id="PF13407">
    <property type="entry name" value="Peripla_BP_4"/>
    <property type="match status" value="1"/>
</dbReference>
<feature type="domain" description="Periplasmic binding protein" evidence="4">
    <location>
        <begin position="43"/>
        <end position="313"/>
    </location>
</feature>
<keyword evidence="6" id="KW-1185">Reference proteome</keyword>
<dbReference type="AlphaFoldDB" id="A0A2M9CF37"/>
<dbReference type="SUPFAM" id="SSF53822">
    <property type="entry name" value="Periplasmic binding protein-like I"/>
    <property type="match status" value="1"/>
</dbReference>
<dbReference type="InterPro" id="IPR050555">
    <property type="entry name" value="Bact_Solute-Bind_Prot2"/>
</dbReference>
<reference evidence="5 6" key="1">
    <citation type="submission" date="2017-11" db="EMBL/GenBank/DDBJ databases">
        <title>Genomic Encyclopedia of Archaeal and Bacterial Type Strains, Phase II (KMG-II): From Individual Species to Whole Genera.</title>
        <authorList>
            <person name="Goeker M."/>
        </authorList>
    </citation>
    <scope>NUCLEOTIDE SEQUENCE [LARGE SCALE GENOMIC DNA]</scope>
    <source>
        <strain evidence="5 6">DSM 25478</strain>
    </source>
</reference>
<feature type="chain" id="PRO_5038726943" evidence="3">
    <location>
        <begin position="29"/>
        <end position="374"/>
    </location>
</feature>
<dbReference type="PROSITE" id="PS51257">
    <property type="entry name" value="PROKAR_LIPOPROTEIN"/>
    <property type="match status" value="1"/>
</dbReference>
<gene>
    <name evidence="5" type="ORF">CLV28_2308</name>
</gene>
<dbReference type="EMBL" id="PGFE01000003">
    <property type="protein sequence ID" value="PJJ70472.1"/>
    <property type="molecule type" value="Genomic_DNA"/>
</dbReference>
<evidence type="ECO:0000256" key="2">
    <source>
        <dbReference type="ARBA" id="ARBA00022729"/>
    </source>
</evidence>
<dbReference type="Proteomes" id="UP000231693">
    <property type="component" value="Unassembled WGS sequence"/>
</dbReference>
<feature type="signal peptide" evidence="3">
    <location>
        <begin position="1"/>
        <end position="28"/>
    </location>
</feature>
<name>A0A2M9CF37_9CELL</name>
<evidence type="ECO:0000256" key="3">
    <source>
        <dbReference type="SAM" id="SignalP"/>
    </source>
</evidence>
<evidence type="ECO:0000256" key="1">
    <source>
        <dbReference type="ARBA" id="ARBA00004196"/>
    </source>
</evidence>
<dbReference type="RefSeq" id="WP_157802620.1">
    <property type="nucleotide sequence ID" value="NZ_BOOX01000001.1"/>
</dbReference>
<dbReference type="InterPro" id="IPR025997">
    <property type="entry name" value="SBP_2_dom"/>
</dbReference>
<protein>
    <submittedName>
        <fullName evidence="5">D-xylose transport system substrate-binding protein</fullName>
    </submittedName>
</protein>
<dbReference type="InterPro" id="IPR028082">
    <property type="entry name" value="Peripla_BP_I"/>
</dbReference>
<dbReference type="PANTHER" id="PTHR30036:SF1">
    <property type="entry name" value="D-XYLOSE-BINDING PERIPLASMIC PROTEIN"/>
    <property type="match status" value="1"/>
</dbReference>
<sequence>MRAARRASALGGVLAGVLVLAGCSGPDASGVTPAPDEPGAGTIGLLLPESKTARYEATDRPAFESVVGQRCEACTVLAANADQDAAVQQEQAESMIARGVDLLVLDAVDTVAATSIVDAAERHGIPVVAYDRYIDDPAVDYYVSFDSELVGYLQGEAVLAELEAEPAREDGHGPGVLLVGGSSTDPNSARLAAGAHRALDGAKVHGRLVEILGEYATPDWSPDKAQEWVAGQVTQFGSRVDAVVAANDGTAGGAIAALRAAGRVPVPPVTGQDAELAAVQRVVAGDQLMTVHKAFEQQARTAAELAVRVVRGEDPVAPGVIGGIKSFVLAPTSVERDDVERVIVDGRVHTTEQICTDPYLAACRDLGLVEEDDA</sequence>
<dbReference type="Gene3D" id="3.40.50.2300">
    <property type="match status" value="2"/>
</dbReference>
<evidence type="ECO:0000313" key="6">
    <source>
        <dbReference type="Proteomes" id="UP000231693"/>
    </source>
</evidence>
<dbReference type="PANTHER" id="PTHR30036">
    <property type="entry name" value="D-XYLOSE-BINDING PERIPLASMIC PROTEIN"/>
    <property type="match status" value="1"/>
</dbReference>
<dbReference type="GO" id="GO:0030246">
    <property type="term" value="F:carbohydrate binding"/>
    <property type="evidence" value="ECO:0007669"/>
    <property type="project" value="TreeGrafter"/>
</dbReference>
<organism evidence="5 6">
    <name type="scientific">Sediminihabitans luteus</name>
    <dbReference type="NCBI Taxonomy" id="1138585"/>
    <lineage>
        <taxon>Bacteria</taxon>
        <taxon>Bacillati</taxon>
        <taxon>Actinomycetota</taxon>
        <taxon>Actinomycetes</taxon>
        <taxon>Micrococcales</taxon>
        <taxon>Cellulomonadaceae</taxon>
        <taxon>Sediminihabitans</taxon>
    </lineage>
</organism>
<comment type="caution">
    <text evidence="5">The sequence shown here is derived from an EMBL/GenBank/DDBJ whole genome shotgun (WGS) entry which is preliminary data.</text>
</comment>